<dbReference type="EMBL" id="UYSL01021014">
    <property type="protein sequence ID" value="VDL76941.1"/>
    <property type="molecule type" value="Genomic_DNA"/>
</dbReference>
<keyword evidence="5" id="KW-1185">Reference proteome</keyword>
<dbReference type="WBParaSite" id="NBR_0001335101-mRNA-1">
    <property type="protein sequence ID" value="NBR_0001335101-mRNA-1"/>
    <property type="gene ID" value="NBR_0001335101"/>
</dbReference>
<dbReference type="GO" id="GO:0006796">
    <property type="term" value="P:phosphate-containing compound metabolic process"/>
    <property type="evidence" value="ECO:0007669"/>
    <property type="project" value="UniProtKB-ARBA"/>
</dbReference>
<dbReference type="GO" id="GO:0005829">
    <property type="term" value="C:cytosol"/>
    <property type="evidence" value="ECO:0007669"/>
    <property type="project" value="TreeGrafter"/>
</dbReference>
<dbReference type="GO" id="GO:0016301">
    <property type="term" value="F:kinase activity"/>
    <property type="evidence" value="ECO:0007669"/>
    <property type="project" value="UniProtKB-KW"/>
</dbReference>
<dbReference type="SUPFAM" id="SSF53613">
    <property type="entry name" value="Ribokinase-like"/>
    <property type="match status" value="1"/>
</dbReference>
<dbReference type="OMA" id="YICINPA"/>
<sequence>MVVSLGANVEMDESAAIRHADALDGADVVIALATVRQAGNRKIFELARKKGVCTICNPAPTYRCEDRSFLQLVDILCLNRMEAQNISGVNVKDIEEAKEAVKIIQAMGPQRVVVTMGADGCVYSNGNEEPCHVAIPHVEVVDTTGAGDCFCGSLAFFVAQNRRKFRQHEWCRLGDAIKKAALISSLAVTRRGAQSSFFSREEVRKKHPDIFD</sequence>
<dbReference type="Proteomes" id="UP000271162">
    <property type="component" value="Unassembled WGS sequence"/>
</dbReference>
<reference evidence="4 5" key="2">
    <citation type="submission" date="2018-11" db="EMBL/GenBank/DDBJ databases">
        <authorList>
            <consortium name="Pathogen Informatics"/>
        </authorList>
    </citation>
    <scope>NUCLEOTIDE SEQUENCE [LARGE SCALE GENOMIC DNA]</scope>
</reference>
<name>A0A0N4YAE1_NIPBR</name>
<dbReference type="AlphaFoldDB" id="A0A0N4YAE1"/>
<proteinExistence type="predicted"/>
<reference evidence="6" key="1">
    <citation type="submission" date="2017-02" db="UniProtKB">
        <authorList>
            <consortium name="WormBaseParasite"/>
        </authorList>
    </citation>
    <scope>IDENTIFICATION</scope>
</reference>
<gene>
    <name evidence="4" type="ORF">NBR_LOCUS13352</name>
</gene>
<feature type="domain" description="Carbohydrate kinase PfkB" evidence="3">
    <location>
        <begin position="6"/>
        <end position="196"/>
    </location>
</feature>
<dbReference type="InterPro" id="IPR011611">
    <property type="entry name" value="PfkB_dom"/>
</dbReference>
<evidence type="ECO:0000256" key="1">
    <source>
        <dbReference type="ARBA" id="ARBA00022679"/>
    </source>
</evidence>
<keyword evidence="1" id="KW-0808">Transferase</keyword>
<organism evidence="6">
    <name type="scientific">Nippostrongylus brasiliensis</name>
    <name type="common">Rat hookworm</name>
    <dbReference type="NCBI Taxonomy" id="27835"/>
    <lineage>
        <taxon>Eukaryota</taxon>
        <taxon>Metazoa</taxon>
        <taxon>Ecdysozoa</taxon>
        <taxon>Nematoda</taxon>
        <taxon>Chromadorea</taxon>
        <taxon>Rhabditida</taxon>
        <taxon>Rhabditina</taxon>
        <taxon>Rhabditomorpha</taxon>
        <taxon>Strongyloidea</taxon>
        <taxon>Heligmosomidae</taxon>
        <taxon>Nippostrongylus</taxon>
    </lineage>
</organism>
<dbReference type="Pfam" id="PF00294">
    <property type="entry name" value="PfkB"/>
    <property type="match status" value="1"/>
</dbReference>
<protein>
    <submittedName>
        <fullName evidence="6">Ribokinase (inferred by orthology to a human protein)</fullName>
    </submittedName>
</protein>
<dbReference type="PANTHER" id="PTHR10584:SF166">
    <property type="entry name" value="RIBOKINASE"/>
    <property type="match status" value="1"/>
</dbReference>
<evidence type="ECO:0000313" key="4">
    <source>
        <dbReference type="EMBL" id="VDL76941.1"/>
    </source>
</evidence>
<dbReference type="STRING" id="27835.A0A0N4YAE1"/>
<evidence type="ECO:0000313" key="5">
    <source>
        <dbReference type="Proteomes" id="UP000271162"/>
    </source>
</evidence>
<evidence type="ECO:0000256" key="2">
    <source>
        <dbReference type="ARBA" id="ARBA00022777"/>
    </source>
</evidence>
<evidence type="ECO:0000313" key="6">
    <source>
        <dbReference type="WBParaSite" id="NBR_0001335101-mRNA-1"/>
    </source>
</evidence>
<dbReference type="Gene3D" id="3.40.1190.20">
    <property type="match status" value="1"/>
</dbReference>
<dbReference type="PANTHER" id="PTHR10584">
    <property type="entry name" value="SUGAR KINASE"/>
    <property type="match status" value="1"/>
</dbReference>
<keyword evidence="2" id="KW-0418">Kinase</keyword>
<evidence type="ECO:0000259" key="3">
    <source>
        <dbReference type="Pfam" id="PF00294"/>
    </source>
</evidence>
<dbReference type="InterPro" id="IPR029056">
    <property type="entry name" value="Ribokinase-like"/>
</dbReference>
<accession>A0A0N4YAE1</accession>